<dbReference type="Gene3D" id="2.30.42.10">
    <property type="match status" value="1"/>
</dbReference>
<dbReference type="InterPro" id="IPR008269">
    <property type="entry name" value="Lon_proteolytic"/>
</dbReference>
<protein>
    <submittedName>
        <fullName evidence="3">PDZ domain-containing protein</fullName>
    </submittedName>
</protein>
<dbReference type="RefSeq" id="WP_155843673.1">
    <property type="nucleotide sequence ID" value="NZ_BAAAIA010000008.1"/>
</dbReference>
<keyword evidence="1" id="KW-0472">Membrane</keyword>
<keyword evidence="4" id="KW-1185">Reference proteome</keyword>
<evidence type="ECO:0000256" key="1">
    <source>
        <dbReference type="SAM" id="Phobius"/>
    </source>
</evidence>
<feature type="domain" description="PDZ" evidence="2">
    <location>
        <begin position="148"/>
        <end position="203"/>
    </location>
</feature>
<accession>A0A7C9LJQ4</accession>
<dbReference type="InterPro" id="IPR020568">
    <property type="entry name" value="Ribosomal_Su5_D2-typ_SF"/>
</dbReference>
<dbReference type="SUPFAM" id="SSF50156">
    <property type="entry name" value="PDZ domain-like"/>
    <property type="match status" value="1"/>
</dbReference>
<reference evidence="3 4" key="1">
    <citation type="submission" date="2019-11" db="EMBL/GenBank/DDBJ databases">
        <title>Agromyces kandeliae sp. nov., isolated from mangrove soil.</title>
        <authorList>
            <person name="Wang R."/>
        </authorList>
    </citation>
    <scope>NUCLEOTIDE SEQUENCE [LARGE SCALE GENOMIC DNA]</scope>
    <source>
        <strain evidence="3 4">JCM 11431</strain>
    </source>
</reference>
<dbReference type="GO" id="GO:0006508">
    <property type="term" value="P:proteolysis"/>
    <property type="evidence" value="ECO:0007669"/>
    <property type="project" value="InterPro"/>
</dbReference>
<keyword evidence="1" id="KW-1133">Transmembrane helix</keyword>
<dbReference type="Pfam" id="PF05362">
    <property type="entry name" value="Lon_C"/>
    <property type="match status" value="1"/>
</dbReference>
<evidence type="ECO:0000259" key="2">
    <source>
        <dbReference type="PROSITE" id="PS50106"/>
    </source>
</evidence>
<dbReference type="GO" id="GO:0005524">
    <property type="term" value="F:ATP binding"/>
    <property type="evidence" value="ECO:0007669"/>
    <property type="project" value="InterPro"/>
</dbReference>
<dbReference type="SUPFAM" id="SSF54211">
    <property type="entry name" value="Ribosomal protein S5 domain 2-like"/>
    <property type="match status" value="1"/>
</dbReference>
<dbReference type="InterPro" id="IPR014721">
    <property type="entry name" value="Ribsml_uS5_D2-typ_fold_subgr"/>
</dbReference>
<dbReference type="EMBL" id="WODA01000025">
    <property type="protein sequence ID" value="MUN08754.1"/>
    <property type="molecule type" value="Genomic_DNA"/>
</dbReference>
<proteinExistence type="predicted"/>
<dbReference type="Proteomes" id="UP000480122">
    <property type="component" value="Unassembled WGS sequence"/>
</dbReference>
<comment type="caution">
    <text evidence="3">The sequence shown here is derived from an EMBL/GenBank/DDBJ whole genome shotgun (WGS) entry which is preliminary data.</text>
</comment>
<dbReference type="AlphaFoldDB" id="A0A7C9LJQ4"/>
<keyword evidence="1" id="KW-0812">Transmembrane</keyword>
<dbReference type="Gene3D" id="3.30.230.10">
    <property type="match status" value="1"/>
</dbReference>
<dbReference type="InterPro" id="IPR036034">
    <property type="entry name" value="PDZ_sf"/>
</dbReference>
<dbReference type="PROSITE" id="PS50106">
    <property type="entry name" value="PDZ"/>
    <property type="match status" value="1"/>
</dbReference>
<name>A0A7C9LJQ4_9MICO</name>
<dbReference type="OrthoDB" id="2356897at2"/>
<dbReference type="PANTHER" id="PTHR10046">
    <property type="entry name" value="ATP DEPENDENT LON PROTEASE FAMILY MEMBER"/>
    <property type="match status" value="1"/>
</dbReference>
<dbReference type="GO" id="GO:0004176">
    <property type="term" value="F:ATP-dependent peptidase activity"/>
    <property type="evidence" value="ECO:0007669"/>
    <property type="project" value="InterPro"/>
</dbReference>
<dbReference type="InterPro" id="IPR001478">
    <property type="entry name" value="PDZ"/>
</dbReference>
<dbReference type="GO" id="GO:0030163">
    <property type="term" value="P:protein catabolic process"/>
    <property type="evidence" value="ECO:0007669"/>
    <property type="project" value="InterPro"/>
</dbReference>
<gene>
    <name evidence="3" type="ORF">GLX25_16755</name>
</gene>
<dbReference type="Pfam" id="PF13180">
    <property type="entry name" value="PDZ_2"/>
    <property type="match status" value="1"/>
</dbReference>
<sequence length="380" mass="39332">MTLFGGPGDDRSAPDPTSERVAVARRSRRERIGWTAVAIAAVVGLGFALLPSPYVIQQAGPVYDTLGTTEVDDEEVPLIEVPDEETFPTDGSLDLLTVSVIGRPGATPGWLDVAAAWVDPRRAVLPVEVIYPPGISTEDRDAANEAQMVDSQQDAIAAALVELGYDFPRDVVVQGVGEGTPAEGVIEEGDVIRSVDGAEVNSVDELRTALGEHGTESPAAIGIVRDGEDLEVEATPADNGGNAVLGVGVRMRYEFPVDVEIQLNDVGGPSAGLMFALGIVDTLTPGAMTGGENVAGTGTIDSDGTVGPIGGIRQKLWGALDAGSPWFLAPESNCEEVVGNVPDGLEVFAVGTLEEARDIVETVGEGGDTSAFRSCDAVVG</sequence>
<dbReference type="GO" id="GO:0004252">
    <property type="term" value="F:serine-type endopeptidase activity"/>
    <property type="evidence" value="ECO:0007669"/>
    <property type="project" value="InterPro"/>
</dbReference>
<organism evidence="3 4">
    <name type="scientific">Agromyces luteolus</name>
    <dbReference type="NCBI Taxonomy" id="88373"/>
    <lineage>
        <taxon>Bacteria</taxon>
        <taxon>Bacillati</taxon>
        <taxon>Actinomycetota</taxon>
        <taxon>Actinomycetes</taxon>
        <taxon>Micrococcales</taxon>
        <taxon>Microbacteriaceae</taxon>
        <taxon>Agromyces</taxon>
    </lineage>
</organism>
<feature type="transmembrane region" description="Helical" evidence="1">
    <location>
        <begin position="32"/>
        <end position="50"/>
    </location>
</feature>
<evidence type="ECO:0000313" key="3">
    <source>
        <dbReference type="EMBL" id="MUN08754.1"/>
    </source>
</evidence>
<dbReference type="InterPro" id="IPR027065">
    <property type="entry name" value="Lon_Prtase"/>
</dbReference>
<evidence type="ECO:0000313" key="4">
    <source>
        <dbReference type="Proteomes" id="UP000480122"/>
    </source>
</evidence>